<dbReference type="AlphaFoldDB" id="W5J3Z0"/>
<keyword evidence="5" id="KW-1185">Reference proteome</keyword>
<feature type="signal peptide" evidence="2">
    <location>
        <begin position="1"/>
        <end position="30"/>
    </location>
</feature>
<dbReference type="EMBL" id="ADMH02002130">
    <property type="protein sequence ID" value="ETN58561.1"/>
    <property type="molecule type" value="Genomic_DNA"/>
</dbReference>
<dbReference type="EnsemblMetazoa" id="ADAC009842-RA">
    <property type="protein sequence ID" value="ADAC009842-PA"/>
    <property type="gene ID" value="ADAC009842"/>
</dbReference>
<feature type="compositionally biased region" description="Basic residues" evidence="1">
    <location>
        <begin position="785"/>
        <end position="797"/>
    </location>
</feature>
<evidence type="ECO:0000256" key="1">
    <source>
        <dbReference type="SAM" id="MobiDB-lite"/>
    </source>
</evidence>
<feature type="compositionally biased region" description="Basic and acidic residues" evidence="1">
    <location>
        <begin position="853"/>
        <end position="866"/>
    </location>
</feature>
<protein>
    <recommendedName>
        <fullName evidence="6">Heparanase</fullName>
    </recommendedName>
</protein>
<dbReference type="HOGENOM" id="CLU_279423_0_0_1"/>
<evidence type="ECO:0008006" key="6">
    <source>
        <dbReference type="Google" id="ProtNLM"/>
    </source>
</evidence>
<dbReference type="VEuPathDB" id="VectorBase:ADAC009842"/>
<feature type="compositionally biased region" description="Basic and acidic residues" evidence="1">
    <location>
        <begin position="1134"/>
        <end position="1148"/>
    </location>
</feature>
<evidence type="ECO:0000313" key="5">
    <source>
        <dbReference type="Proteomes" id="UP000000673"/>
    </source>
</evidence>
<feature type="region of interest" description="Disordered" evidence="1">
    <location>
        <begin position="1054"/>
        <end position="1077"/>
    </location>
</feature>
<feature type="chain" id="PRO_5010154848" description="Heparanase" evidence="2">
    <location>
        <begin position="31"/>
        <end position="1187"/>
    </location>
</feature>
<feature type="region of interest" description="Disordered" evidence="1">
    <location>
        <begin position="577"/>
        <end position="716"/>
    </location>
</feature>
<reference evidence="3 5" key="1">
    <citation type="journal article" date="2010" name="BMC Genomics">
        <title>Combination of measures distinguishes pre-miRNAs from other stem-loops in the genome of the newly sequenced Anopheles darlingi.</title>
        <authorList>
            <person name="Mendes N.D."/>
            <person name="Freitas A.T."/>
            <person name="Vasconcelos A.T."/>
            <person name="Sagot M.F."/>
        </authorList>
    </citation>
    <scope>NUCLEOTIDE SEQUENCE</scope>
</reference>
<dbReference type="FunCoup" id="W5J3Z0">
    <property type="interactions" value="4"/>
</dbReference>
<feature type="compositionally biased region" description="Polar residues" evidence="1">
    <location>
        <begin position="981"/>
        <end position="990"/>
    </location>
</feature>
<proteinExistence type="predicted"/>
<dbReference type="eggNOG" id="ENOG502QRA8">
    <property type="taxonomic scope" value="Eukaryota"/>
</dbReference>
<dbReference type="Proteomes" id="UP000000673">
    <property type="component" value="Unassembled WGS sequence"/>
</dbReference>
<sequence>MNETLTVKIGHRWGLLASLLLLLLSPQVIAEEEGPHPSAGTGNDVRLVQKFSVTINTKRPVNVLDSEFIGFYAKPQDIFDGLDNPITESSFLMAKALGQTYLKVVADSSQLYLQTTRGQSVIGGPETDGLVHITTSAWKAFYEWAQRAGLSPIFVLDYPVNGTGASGWKPKNALRILSAASSLGINECKWQLGNGDITDGARYVEDLRTFRTMVQAFAKQNQQWDVVASELNVRSMPLEDAQYFNAQLETLVDAVTIASCTLNSDDGAAWNATSLLRDIRVRGLSGQRRAPIWLDLIDEESDNKRKTGNSDLGSPSCSNTCLREGLAYARTLGEAARGGANVVFKPLHRDDIRKPTLSYLIALLHKRTIGRKVFSVQTSKQAAADQTYLYAYCGRSRNATGALTVFIVNEDALEASNVTLRLSQTRAGSTPVELYLINVQHGQPMINNRTPQEDSDGTPVRLHPVYATTSFRNGSSFYVPPESILYAVLPGVQVRECHHDIPSARYKKEQQSRRYREASLEDHHDRTSADVLLQDLIGDIVENVPLEALQRRKRWAVGEVETPKVHKKRFPLRFPGTSQSVAITNGHGPQGAKAEDSAAAEKVATDQLDETPGRKGQRRSARQTQAYKRQQRRLRLKEKRSEKRNLRKMKYPLRESMRERPKRGGHLQMHHQRRLVKRMPMTRVASPKTKRSSLAEAVNEPPMFGEGSDESAGTAATGHRSGFPLGDVHLVISKAPNGEDGVDYVTEEENEEEQQQQHDEAEDLEEKIAVERLGMFGLRSTPSRPLRHRAVGPRRRISVSQRDFRRYTNPEEDNAEEDECEHRCRQHQRQRDNRGMSGAESRRIDRYMSIVKDSSRVRDEEADRATEASTLNNGEIHASIAPKKPNRSNDSEGEAEKESESIEDEQKLQQQQQQQGVGRGHGTVSSNHLEPETEELVGEESREPVAIRAQAPPVTSEPPILLYTPAPQTSEERQDLLRLQDSWSLESEGSASAEVTEVRPRFKRSNVDDSGPIDEAEVEQDIERLEDFFRTNAKLQQKFAEMFDLLLEAIEELGPDENDASERIDKPTDQEDAEPAERVKRNVLLHIPQSWESRERSNMIQRKEVPSIESRENYVEPELLPLVPRASTTQSGNEQDHHAATAEAHEGEDVGDGSRPGAYVIRTVVSFMRKASSEFHQLFSNWFGKTS</sequence>
<feature type="region of interest" description="Disordered" evidence="1">
    <location>
        <begin position="503"/>
        <end position="525"/>
    </location>
</feature>
<dbReference type="GO" id="GO:0031012">
    <property type="term" value="C:extracellular matrix"/>
    <property type="evidence" value="ECO:0007669"/>
    <property type="project" value="TreeGrafter"/>
</dbReference>
<keyword evidence="2" id="KW-0732">Signal</keyword>
<dbReference type="PANTHER" id="PTHR46145:SF4">
    <property type="entry name" value="HEPARANASE"/>
    <property type="match status" value="1"/>
</dbReference>
<gene>
    <name evidence="3" type="ORF">AND_009842</name>
</gene>
<feature type="compositionally biased region" description="Basic and acidic residues" evidence="1">
    <location>
        <begin position="829"/>
        <end position="846"/>
    </location>
</feature>
<feature type="compositionally biased region" description="Basic and acidic residues" evidence="1">
    <location>
        <begin position="1060"/>
        <end position="1077"/>
    </location>
</feature>
<evidence type="ECO:0000256" key="2">
    <source>
        <dbReference type="SAM" id="SignalP"/>
    </source>
</evidence>
<reference evidence="4" key="4">
    <citation type="submission" date="2015-06" db="UniProtKB">
        <authorList>
            <consortium name="EnsemblMetazoa"/>
        </authorList>
    </citation>
    <scope>IDENTIFICATION</scope>
</reference>
<feature type="region of interest" description="Disordered" evidence="1">
    <location>
        <begin position="779"/>
        <end position="998"/>
    </location>
</feature>
<dbReference type="GO" id="GO:0005615">
    <property type="term" value="C:extracellular space"/>
    <property type="evidence" value="ECO:0007669"/>
    <property type="project" value="TreeGrafter"/>
</dbReference>
<dbReference type="OMA" id="WTRAVNW"/>
<feature type="compositionally biased region" description="Acidic residues" evidence="1">
    <location>
        <begin position="810"/>
        <end position="819"/>
    </location>
</feature>
<feature type="compositionally biased region" description="Basic residues" evidence="1">
    <location>
        <begin position="660"/>
        <end position="677"/>
    </location>
</feature>
<feature type="compositionally biased region" description="Basic and acidic residues" evidence="1">
    <location>
        <begin position="887"/>
        <end position="907"/>
    </location>
</feature>
<evidence type="ECO:0000313" key="4">
    <source>
        <dbReference type="EnsemblMetazoa" id="ADAC009842-PA"/>
    </source>
</evidence>
<reference evidence="3" key="3">
    <citation type="journal article" date="2013" name="Nucleic Acids Res.">
        <title>The genome of Anopheles darlingi, the main neotropical malaria vector.</title>
        <authorList>
            <person name="Marinotti O."/>
            <person name="Cerqueira G.C."/>
            <person name="de Almeida L.G."/>
            <person name="Ferro M.I."/>
            <person name="Loreto E.L."/>
            <person name="Zaha A."/>
            <person name="Teixeira S.M."/>
            <person name="Wespiser A.R."/>
            <person name="Almeida E Silva A."/>
            <person name="Schlindwein A.D."/>
            <person name="Pacheco A.C."/>
            <person name="Silva A.L."/>
            <person name="Graveley B.R."/>
            <person name="Walenz B.P."/>
            <person name="Lima Bde A."/>
            <person name="Ribeiro C.A."/>
            <person name="Nunes-Silva C.G."/>
            <person name="de Carvalho C.R."/>
            <person name="Soares C.M."/>
            <person name="de Menezes C.B."/>
            <person name="Matiolli C."/>
            <person name="Caffrey D."/>
            <person name="Araujo D.A."/>
            <person name="de Oliveira D.M."/>
            <person name="Golenbock D."/>
            <person name="Grisard E.C."/>
            <person name="Fantinatti-Garboggini F."/>
            <person name="de Carvalho F.M."/>
            <person name="Barcellos F.G."/>
            <person name="Prosdocimi F."/>
            <person name="May G."/>
            <person name="Azevedo Junior G.M."/>
            <person name="Guimaraes G.M."/>
            <person name="Goldman G.H."/>
            <person name="Padilha I.Q."/>
            <person name="Batista Jda S."/>
            <person name="Ferro J.A."/>
            <person name="Ribeiro J.M."/>
            <person name="Fietto J.L."/>
            <person name="Dabbas K.M."/>
            <person name="Cerdeira L."/>
            <person name="Agnez-Lima L.F."/>
            <person name="Brocchi M."/>
            <person name="de Carvalho M.O."/>
            <person name="Teixeira Mde M."/>
            <person name="Diniz Maia Mde M."/>
            <person name="Goldman M.H."/>
            <person name="Cruz Schneider M.P."/>
            <person name="Felipe M.S."/>
            <person name="Hungria M."/>
            <person name="Nicolas M.F."/>
            <person name="Pereira M."/>
            <person name="Montes M.A."/>
            <person name="Cantao M.E."/>
            <person name="Vincentz M."/>
            <person name="Rafael M.S."/>
            <person name="Silverman N."/>
            <person name="Stoco P.H."/>
            <person name="Souza R.C."/>
            <person name="Vicentini R."/>
            <person name="Gazzinelli R.T."/>
            <person name="Neves Rde O."/>
            <person name="Silva R."/>
            <person name="Astolfi-Filho S."/>
            <person name="Maciel T.E."/>
            <person name="Urmenyi T.P."/>
            <person name="Tadei W.P."/>
            <person name="Camargo E.P."/>
            <person name="de Vasconcelos A.T."/>
        </authorList>
    </citation>
    <scope>NUCLEOTIDE SEQUENCE</scope>
</reference>
<dbReference type="PANTHER" id="PTHR46145">
    <property type="entry name" value="HEPARANASE"/>
    <property type="match status" value="1"/>
</dbReference>
<dbReference type="STRING" id="43151.W5J3Z0"/>
<evidence type="ECO:0000313" key="3">
    <source>
        <dbReference type="EMBL" id="ETN58561.1"/>
    </source>
</evidence>
<organism evidence="3">
    <name type="scientific">Anopheles darlingi</name>
    <name type="common">Mosquito</name>
    <dbReference type="NCBI Taxonomy" id="43151"/>
    <lineage>
        <taxon>Eukaryota</taxon>
        <taxon>Metazoa</taxon>
        <taxon>Ecdysozoa</taxon>
        <taxon>Arthropoda</taxon>
        <taxon>Hexapoda</taxon>
        <taxon>Insecta</taxon>
        <taxon>Pterygota</taxon>
        <taxon>Neoptera</taxon>
        <taxon>Endopterygota</taxon>
        <taxon>Diptera</taxon>
        <taxon>Nematocera</taxon>
        <taxon>Culicoidea</taxon>
        <taxon>Culicidae</taxon>
        <taxon>Anophelinae</taxon>
        <taxon>Anopheles</taxon>
    </lineage>
</organism>
<reference evidence="3" key="2">
    <citation type="submission" date="2010-05" db="EMBL/GenBank/DDBJ databases">
        <authorList>
            <person name="Almeida L.G."/>
            <person name="Nicolas M.F."/>
            <person name="Souza R.C."/>
            <person name="Vasconcelos A.T.R."/>
        </authorList>
    </citation>
    <scope>NUCLEOTIDE SEQUENCE</scope>
</reference>
<feature type="compositionally biased region" description="Basic residues" evidence="1">
    <location>
        <begin position="629"/>
        <end position="638"/>
    </location>
</feature>
<name>W5J3Z0_ANODA</name>
<accession>W5J3Z0</accession>
<feature type="region of interest" description="Disordered" evidence="1">
    <location>
        <begin position="1127"/>
        <end position="1156"/>
    </location>
</feature>